<feature type="transmembrane region" description="Helical" evidence="1">
    <location>
        <begin position="41"/>
        <end position="61"/>
    </location>
</feature>
<dbReference type="KEGG" id="kim:G3T16_18780"/>
<organism evidence="2 3">
    <name type="scientific">Kineobactrum salinum</name>
    <dbReference type="NCBI Taxonomy" id="2708301"/>
    <lineage>
        <taxon>Bacteria</taxon>
        <taxon>Pseudomonadati</taxon>
        <taxon>Pseudomonadota</taxon>
        <taxon>Gammaproteobacteria</taxon>
        <taxon>Cellvibrionales</taxon>
        <taxon>Halieaceae</taxon>
        <taxon>Kineobactrum</taxon>
    </lineage>
</organism>
<keyword evidence="1" id="KW-1133">Transmembrane helix</keyword>
<accession>A0A6C0U4R2</accession>
<proteinExistence type="predicted"/>
<reference evidence="2 3" key="1">
    <citation type="submission" date="2020-02" db="EMBL/GenBank/DDBJ databases">
        <title>Genome sequencing for Kineobactrum sp. M2.</title>
        <authorList>
            <person name="Park S.-J."/>
        </authorList>
    </citation>
    <scope>NUCLEOTIDE SEQUENCE [LARGE SCALE GENOMIC DNA]</scope>
    <source>
        <strain evidence="2 3">M2</strain>
    </source>
</reference>
<dbReference type="RefSeq" id="WP_163496567.1">
    <property type="nucleotide sequence ID" value="NZ_CP048711.1"/>
</dbReference>
<keyword evidence="3" id="KW-1185">Reference proteome</keyword>
<keyword evidence="1" id="KW-0472">Membrane</keyword>
<protein>
    <submittedName>
        <fullName evidence="2">Uncharacterized protein</fullName>
    </submittedName>
</protein>
<evidence type="ECO:0000313" key="2">
    <source>
        <dbReference type="EMBL" id="QIB67140.1"/>
    </source>
</evidence>
<evidence type="ECO:0000256" key="1">
    <source>
        <dbReference type="SAM" id="Phobius"/>
    </source>
</evidence>
<sequence>MFFLIAALIALWAYCGYLAAGYAYATFQSIGTYRFARAHRVADTLAALTLWCLGPIGLVAMQPYTAQGRLYWWEQK</sequence>
<evidence type="ECO:0000313" key="3">
    <source>
        <dbReference type="Proteomes" id="UP000477680"/>
    </source>
</evidence>
<dbReference type="AlphaFoldDB" id="A0A6C0U4R2"/>
<gene>
    <name evidence="2" type="ORF">G3T16_18780</name>
</gene>
<name>A0A6C0U4R2_9GAMM</name>
<dbReference type="Proteomes" id="UP000477680">
    <property type="component" value="Chromosome"/>
</dbReference>
<dbReference type="EMBL" id="CP048711">
    <property type="protein sequence ID" value="QIB67140.1"/>
    <property type="molecule type" value="Genomic_DNA"/>
</dbReference>
<keyword evidence="1" id="KW-0812">Transmembrane</keyword>